<dbReference type="Pfam" id="PF00756">
    <property type="entry name" value="Esterase"/>
    <property type="match status" value="1"/>
</dbReference>
<dbReference type="InterPro" id="IPR029058">
    <property type="entry name" value="AB_hydrolase_fold"/>
</dbReference>
<dbReference type="InterPro" id="IPR000801">
    <property type="entry name" value="Esterase-like"/>
</dbReference>
<reference evidence="1 2" key="1">
    <citation type="submission" date="2021-07" db="EMBL/GenBank/DDBJ databases">
        <title>Paenibacillus radiodurans sp. nov., isolated from the southeastern edge of Tengger Desert.</title>
        <authorList>
            <person name="Zhang G."/>
        </authorList>
    </citation>
    <scope>NUCLEOTIDE SEQUENCE [LARGE SCALE GENOMIC DNA]</scope>
    <source>
        <strain evidence="1 2">DT7-4</strain>
    </source>
</reference>
<dbReference type="EMBL" id="JAHZIJ010000001">
    <property type="protein sequence ID" value="MBW7473907.1"/>
    <property type="molecule type" value="Genomic_DNA"/>
</dbReference>
<proteinExistence type="predicted"/>
<name>A0ABS7D2V3_9BACL</name>
<evidence type="ECO:0000313" key="1">
    <source>
        <dbReference type="EMBL" id="MBW7473907.1"/>
    </source>
</evidence>
<organism evidence="1 2">
    <name type="scientific">Paenibacillus oenotherae</name>
    <dbReference type="NCBI Taxonomy" id="1435645"/>
    <lineage>
        <taxon>Bacteria</taxon>
        <taxon>Bacillati</taxon>
        <taxon>Bacillota</taxon>
        <taxon>Bacilli</taxon>
        <taxon>Bacillales</taxon>
        <taxon>Paenibacillaceae</taxon>
        <taxon>Paenibacillus</taxon>
    </lineage>
</organism>
<dbReference type="RefSeq" id="WP_219871090.1">
    <property type="nucleotide sequence ID" value="NZ_JAHZIJ010000001.1"/>
</dbReference>
<accession>A0ABS7D2V3</accession>
<protein>
    <submittedName>
        <fullName evidence="1">Esterase</fullName>
    </submittedName>
</protein>
<dbReference type="Gene3D" id="3.40.50.1820">
    <property type="entry name" value="alpha/beta hydrolase"/>
    <property type="match status" value="1"/>
</dbReference>
<dbReference type="Proteomes" id="UP000812277">
    <property type="component" value="Unassembled WGS sequence"/>
</dbReference>
<dbReference type="PANTHER" id="PTHR48098:SF6">
    <property type="entry name" value="FERRI-BACILLIBACTIN ESTERASE BESA"/>
    <property type="match status" value="1"/>
</dbReference>
<gene>
    <name evidence="1" type="ORF">K0T92_04065</name>
</gene>
<dbReference type="InterPro" id="IPR050583">
    <property type="entry name" value="Mycobacterial_A85_antigen"/>
</dbReference>
<comment type="caution">
    <text evidence="1">The sequence shown here is derived from an EMBL/GenBank/DDBJ whole genome shotgun (WGS) entry which is preliminary data.</text>
</comment>
<sequence length="454" mass="51124">MMMNPNTWDERLLRIPAFASAVMEQERGVHIYLPPSYFEESSRRYPVLYMHDGQGIFNPNPFSNSSWNVHLTADRLIAEGLMEEIIIIGIDNRGEERLNEYAFAVEDGGIPGAPDIMCKGELYERFLIEELKPYMDQSFRTITDREHTALMGSSMGGLATYHIGLRNPHIFSKLGILSPYFIRLNPNTLEESRFYNRYSGTANLSLWIDIGEVEANILVRHVRGVVEELIEQGYAPGDNLMFHEVPGAAHTEKDWADRVHLPLLYFFGNPGQPIAARLYGRTEFGLEGMVSWLNPVVTFDSGFEMTDLNGVFETSDPSILEVQKNGAVRPFKKGNAQITYRGKAAVSAQVEASVVEYLPDVVNVTICILVPANTPANEAILIGKLAVPRISEQLYGGVFQLPRDMAVRYKIVTDSGVHEAGANGEVIPYRIIRWNEDMKLEYRVEAWEKQNGSL</sequence>
<dbReference type="SUPFAM" id="SSF53474">
    <property type="entry name" value="alpha/beta-Hydrolases"/>
    <property type="match status" value="1"/>
</dbReference>
<evidence type="ECO:0000313" key="2">
    <source>
        <dbReference type="Proteomes" id="UP000812277"/>
    </source>
</evidence>
<dbReference type="PANTHER" id="PTHR48098">
    <property type="entry name" value="ENTEROCHELIN ESTERASE-RELATED"/>
    <property type="match status" value="1"/>
</dbReference>
<keyword evidence="2" id="KW-1185">Reference proteome</keyword>